<dbReference type="Pfam" id="PF12804">
    <property type="entry name" value="NTP_transf_3"/>
    <property type="match status" value="1"/>
</dbReference>
<dbReference type="Gene3D" id="2.160.10.10">
    <property type="entry name" value="Hexapeptide repeat proteins"/>
    <property type="match status" value="1"/>
</dbReference>
<dbReference type="GO" id="GO:0003743">
    <property type="term" value="F:translation initiation factor activity"/>
    <property type="evidence" value="ECO:0007669"/>
    <property type="project" value="UniProtKB-KW"/>
</dbReference>
<dbReference type="GO" id="GO:0005851">
    <property type="term" value="C:eukaryotic translation initiation factor 2B complex"/>
    <property type="evidence" value="ECO:0007669"/>
    <property type="project" value="TreeGrafter"/>
</dbReference>
<accession>A0A1D2N6G3</accession>
<protein>
    <recommendedName>
        <fullName evidence="6">Translation initiation factor eIF2B subunit gamma</fullName>
    </recommendedName>
    <alternativeName>
        <fullName evidence="7">eIF2B GDP-GTP exchange factor subunit gamma</fullName>
    </alternativeName>
</protein>
<dbReference type="Proteomes" id="UP000094527">
    <property type="component" value="Unassembled WGS sequence"/>
</dbReference>
<evidence type="ECO:0000256" key="8">
    <source>
        <dbReference type="ARBA" id="ARBA00046432"/>
    </source>
</evidence>
<dbReference type="SUPFAM" id="SSF53448">
    <property type="entry name" value="Nucleotide-diphospho-sugar transferases"/>
    <property type="match status" value="1"/>
</dbReference>
<proteinExistence type="inferred from homology"/>
<dbReference type="OrthoDB" id="6710139at2759"/>
<comment type="similarity">
    <text evidence="2">Belongs to the eIF-2B gamma/epsilon subunits family.</text>
</comment>
<dbReference type="GO" id="GO:0016779">
    <property type="term" value="F:nucleotidyltransferase activity"/>
    <property type="evidence" value="ECO:0007669"/>
    <property type="project" value="UniProtKB-ARBA"/>
</dbReference>
<dbReference type="OMA" id="NCVINPK"/>
<feature type="domain" description="MobA-like NTP transferase" evidence="9">
    <location>
        <begin position="9"/>
        <end position="123"/>
    </location>
</feature>
<dbReference type="InterPro" id="IPR056729">
    <property type="entry name" value="GMPPB_C"/>
</dbReference>
<evidence type="ECO:0000313" key="11">
    <source>
        <dbReference type="EMBL" id="ODN00859.1"/>
    </source>
</evidence>
<reference evidence="11 12" key="1">
    <citation type="journal article" date="2016" name="Genome Biol. Evol.">
        <title>Gene Family Evolution Reflects Adaptation to Soil Environmental Stressors in the Genome of the Collembolan Orchesella cincta.</title>
        <authorList>
            <person name="Faddeeva-Vakhrusheva A."/>
            <person name="Derks M.F."/>
            <person name="Anvar S.Y."/>
            <person name="Agamennone V."/>
            <person name="Suring W."/>
            <person name="Smit S."/>
            <person name="van Straalen N.M."/>
            <person name="Roelofs D."/>
        </authorList>
    </citation>
    <scope>NUCLEOTIDE SEQUENCE [LARGE SCALE GENOMIC DNA]</scope>
    <source>
        <tissue evidence="11">Mixed pool</tissue>
    </source>
</reference>
<comment type="subunit">
    <text evidence="8">Component of the translation initiation factor 2B (eIF2B) complex which is a heterodecamer of two sets of five different subunits: alpha, beta, gamma, delta and epsilon. Subunits alpha, beta and delta comprise a regulatory subcomplex and subunits epsilon and gamma comprise a catalytic subcomplex. Within the complex, the hexameric regulatory complex resides at the center, with the two heterodimeric catalytic subcomplexes bound on opposite sides.</text>
</comment>
<dbReference type="PANTHER" id="PTHR45989">
    <property type="entry name" value="TRANSLATION INITIATION FACTOR EIF-2B SUBUNIT GAMMA"/>
    <property type="match status" value="1"/>
</dbReference>
<comment type="subcellular location">
    <subcellularLocation>
        <location evidence="1">Cytoplasm</location>
        <location evidence="1">Cytosol</location>
    </subcellularLocation>
</comment>
<evidence type="ECO:0000256" key="3">
    <source>
        <dbReference type="ARBA" id="ARBA00022490"/>
    </source>
</evidence>
<dbReference type="InterPro" id="IPR025877">
    <property type="entry name" value="MobA-like_NTP_Trfase"/>
</dbReference>
<dbReference type="InterPro" id="IPR051960">
    <property type="entry name" value="eIF2B_gamma"/>
</dbReference>
<evidence type="ECO:0000256" key="5">
    <source>
        <dbReference type="ARBA" id="ARBA00022917"/>
    </source>
</evidence>
<keyword evidence="12" id="KW-1185">Reference proteome</keyword>
<dbReference type="AlphaFoldDB" id="A0A1D2N6G3"/>
<dbReference type="EMBL" id="LJIJ01000183">
    <property type="protein sequence ID" value="ODN00859.1"/>
    <property type="molecule type" value="Genomic_DNA"/>
</dbReference>
<evidence type="ECO:0000259" key="9">
    <source>
        <dbReference type="Pfam" id="PF12804"/>
    </source>
</evidence>
<evidence type="ECO:0000259" key="10">
    <source>
        <dbReference type="Pfam" id="PF25087"/>
    </source>
</evidence>
<dbReference type="GO" id="GO:0005085">
    <property type="term" value="F:guanyl-nucleotide exchange factor activity"/>
    <property type="evidence" value="ECO:0007669"/>
    <property type="project" value="TreeGrafter"/>
</dbReference>
<sequence>MVYESRVQAVILAAGRGSRMTQLLGTVVPKCLVPVCGNPLVYYPLKSLEAVGFRGKDILVIIQDRDDVRKALISVADRLGLTGLDILTVPEDSEDFGTAESIRIALNSKKLTRDALLISCDTIADIPFRELFDFHEIKESELTTLFVSPLQIPENVKLPGPKSKIKHERDIVGVKPGTNNLVYMASEADCEEEVKLPVSTLKSCPHTKILTGLVDTHVYLIKNSLLNRLLAATAERQAMRKNFISFKGEFMPFLIQNQFLPDFSEYTFKFFACIHPNYRCVRVNSIPSFALANKSGDWIKDVFLNGTIPKSKCKIARGSKLWGTTLGEQCNVEEKVKLTNCIALDGVIIKAGATVEGCILSSHSVIGSNAVLKECLVGPRYQVPAEGRYTNEQLSVMEEAYFGD</sequence>
<dbReference type="Gene3D" id="3.90.550.10">
    <property type="entry name" value="Spore Coat Polysaccharide Biosynthesis Protein SpsA, Chain A"/>
    <property type="match status" value="1"/>
</dbReference>
<organism evidence="11 12">
    <name type="scientific">Orchesella cincta</name>
    <name type="common">Springtail</name>
    <name type="synonym">Podura cincta</name>
    <dbReference type="NCBI Taxonomy" id="48709"/>
    <lineage>
        <taxon>Eukaryota</taxon>
        <taxon>Metazoa</taxon>
        <taxon>Ecdysozoa</taxon>
        <taxon>Arthropoda</taxon>
        <taxon>Hexapoda</taxon>
        <taxon>Collembola</taxon>
        <taxon>Entomobryomorpha</taxon>
        <taxon>Entomobryoidea</taxon>
        <taxon>Orchesellidae</taxon>
        <taxon>Orchesellinae</taxon>
        <taxon>Orchesella</taxon>
    </lineage>
</organism>
<dbReference type="GO" id="GO:0005829">
    <property type="term" value="C:cytosol"/>
    <property type="evidence" value="ECO:0007669"/>
    <property type="project" value="UniProtKB-SubCell"/>
</dbReference>
<evidence type="ECO:0000256" key="2">
    <source>
        <dbReference type="ARBA" id="ARBA00007878"/>
    </source>
</evidence>
<dbReference type="STRING" id="48709.A0A1D2N6G3"/>
<keyword evidence="3" id="KW-0963">Cytoplasm</keyword>
<gene>
    <name evidence="11" type="ORF">Ocin01_05817</name>
</gene>
<evidence type="ECO:0000256" key="4">
    <source>
        <dbReference type="ARBA" id="ARBA00022540"/>
    </source>
</evidence>
<evidence type="ECO:0000313" key="12">
    <source>
        <dbReference type="Proteomes" id="UP000094527"/>
    </source>
</evidence>
<dbReference type="PANTHER" id="PTHR45989:SF1">
    <property type="entry name" value="TRANSLATION INITIATION FACTOR EIF-2B SUBUNIT GAMMA"/>
    <property type="match status" value="1"/>
</dbReference>
<dbReference type="GO" id="GO:0002183">
    <property type="term" value="P:cytoplasmic translational initiation"/>
    <property type="evidence" value="ECO:0007669"/>
    <property type="project" value="TreeGrafter"/>
</dbReference>
<dbReference type="Pfam" id="PF25087">
    <property type="entry name" value="GMPPB_C"/>
    <property type="match status" value="1"/>
</dbReference>
<evidence type="ECO:0000256" key="6">
    <source>
        <dbReference type="ARBA" id="ARBA00044196"/>
    </source>
</evidence>
<feature type="domain" description="Mannose-1-phosphate guanyltransferase C-terminal" evidence="10">
    <location>
        <begin position="311"/>
        <end position="383"/>
    </location>
</feature>
<dbReference type="InterPro" id="IPR029044">
    <property type="entry name" value="Nucleotide-diphossugar_trans"/>
</dbReference>
<keyword evidence="5" id="KW-0648">Protein biosynthesis</keyword>
<keyword evidence="4 11" id="KW-0396">Initiation factor</keyword>
<evidence type="ECO:0000256" key="1">
    <source>
        <dbReference type="ARBA" id="ARBA00004514"/>
    </source>
</evidence>
<comment type="caution">
    <text evidence="11">The sequence shown here is derived from an EMBL/GenBank/DDBJ whole genome shotgun (WGS) entry which is preliminary data.</text>
</comment>
<name>A0A1D2N6G3_ORCCI</name>
<evidence type="ECO:0000256" key="7">
    <source>
        <dbReference type="ARBA" id="ARBA00044229"/>
    </source>
</evidence>